<evidence type="ECO:0000259" key="7">
    <source>
        <dbReference type="Pfam" id="PF18052"/>
    </source>
</evidence>
<dbReference type="STRING" id="4565.A0A3B6BXF5"/>
<evidence type="ECO:0000256" key="1">
    <source>
        <dbReference type="ARBA" id="ARBA00008894"/>
    </source>
</evidence>
<evidence type="ECO:0000256" key="3">
    <source>
        <dbReference type="ARBA" id="ARBA00022737"/>
    </source>
</evidence>
<dbReference type="PANTHER" id="PTHR19338:SF16">
    <property type="entry name" value="AAA+ ATPASE DOMAIN-CONTAINING PROTEIN"/>
    <property type="match status" value="1"/>
</dbReference>
<dbReference type="EnsemblPlants" id="TraesCS2B02G039500.1">
    <property type="protein sequence ID" value="TraesCS2B02G039500.1.cds1"/>
    <property type="gene ID" value="TraesCS2B02G039500"/>
</dbReference>
<dbReference type="Gramene" id="TraesCS2B02G039500.1">
    <property type="protein sequence ID" value="TraesCS2B02G039500.1.cds1"/>
    <property type="gene ID" value="TraesCS2B02G039500"/>
</dbReference>
<evidence type="ECO:0000256" key="4">
    <source>
        <dbReference type="ARBA" id="ARBA00022741"/>
    </source>
</evidence>
<dbReference type="InterPro" id="IPR041118">
    <property type="entry name" value="Rx_N"/>
</dbReference>
<evidence type="ECO:0008006" key="10">
    <source>
        <dbReference type="Google" id="ProtNLM"/>
    </source>
</evidence>
<dbReference type="Gramene" id="TraesLDM2B03G00833350.1">
    <property type="protein sequence ID" value="TraesLDM2B03G00833350.1.CDS1"/>
    <property type="gene ID" value="TraesLDM2B03G00833350"/>
</dbReference>
<evidence type="ECO:0000259" key="6">
    <source>
        <dbReference type="Pfam" id="PF00931"/>
    </source>
</evidence>
<sequence length="248" mass="27246">MAMSMATGAMGSLLPKLIELLKDEYKLKESVKEGVRSLEQEMKSMQAALCKVGEVPRDQLGEQVKVWAGEVRELSFHMEDVVDKHLVHVDDGSKPATNSNKLKRLTKQMAGLFTKGKARHEIADAIKGISKQVQEVANRHARYNVDSIVPRPAAVTLNPLLQALYTEVTELTGINGKRDEVLIKLLSNEDNLSNKKLKIVSVVGFGGLGKTTLVKTVYDKIKGDFNCSAFVSVGRNAAPKKVFDGHFS</sequence>
<dbReference type="Gramene" id="TraesCLE_scaffold_011964_01G000400.1">
    <property type="protein sequence ID" value="TraesCLE_scaffold_011964_01G000400.1"/>
    <property type="gene ID" value="TraesCLE_scaffold_011964_01G000400"/>
</dbReference>
<reference evidence="8" key="2">
    <citation type="submission" date="2018-10" db="UniProtKB">
        <authorList>
            <consortium name="EnsemblPlants"/>
        </authorList>
    </citation>
    <scope>IDENTIFICATION</scope>
</reference>
<dbReference type="GO" id="GO:0043531">
    <property type="term" value="F:ADP binding"/>
    <property type="evidence" value="ECO:0007669"/>
    <property type="project" value="InterPro"/>
</dbReference>
<accession>A0A3B6BXF5</accession>
<dbReference type="Proteomes" id="UP000019116">
    <property type="component" value="Chromosome 2B"/>
</dbReference>
<evidence type="ECO:0000256" key="5">
    <source>
        <dbReference type="ARBA" id="ARBA00022821"/>
    </source>
</evidence>
<evidence type="ECO:0000313" key="8">
    <source>
        <dbReference type="EnsemblPlants" id="TraesCS2B02G039500.1.cds1"/>
    </source>
</evidence>
<dbReference type="Pfam" id="PF18052">
    <property type="entry name" value="Rx_N"/>
    <property type="match status" value="1"/>
</dbReference>
<dbReference type="Gene3D" id="1.20.5.4130">
    <property type="match status" value="1"/>
</dbReference>
<keyword evidence="9" id="KW-1185">Reference proteome</keyword>
<organism evidence="8">
    <name type="scientific">Triticum aestivum</name>
    <name type="common">Wheat</name>
    <dbReference type="NCBI Taxonomy" id="4565"/>
    <lineage>
        <taxon>Eukaryota</taxon>
        <taxon>Viridiplantae</taxon>
        <taxon>Streptophyta</taxon>
        <taxon>Embryophyta</taxon>
        <taxon>Tracheophyta</taxon>
        <taxon>Spermatophyta</taxon>
        <taxon>Magnoliopsida</taxon>
        <taxon>Liliopsida</taxon>
        <taxon>Poales</taxon>
        <taxon>Poaceae</taxon>
        <taxon>BOP clade</taxon>
        <taxon>Pooideae</taxon>
        <taxon>Triticodae</taxon>
        <taxon>Triticeae</taxon>
        <taxon>Triticinae</taxon>
        <taxon>Triticum</taxon>
    </lineage>
</organism>
<dbReference type="Pfam" id="PF00931">
    <property type="entry name" value="NB-ARC"/>
    <property type="match status" value="1"/>
</dbReference>
<dbReference type="InterPro" id="IPR038005">
    <property type="entry name" value="RX-like_CC"/>
</dbReference>
<protein>
    <recommendedName>
        <fullName evidence="10">Rx N-terminal domain-containing protein</fullName>
    </recommendedName>
</protein>
<dbReference type="CDD" id="cd14798">
    <property type="entry name" value="RX-CC_like"/>
    <property type="match status" value="1"/>
</dbReference>
<keyword evidence="2" id="KW-0433">Leucine-rich repeat</keyword>
<feature type="domain" description="NB-ARC" evidence="6">
    <location>
        <begin position="190"/>
        <end position="243"/>
    </location>
</feature>
<keyword evidence="4" id="KW-0547">Nucleotide-binding</keyword>
<keyword evidence="3" id="KW-0677">Repeat</keyword>
<comment type="similarity">
    <text evidence="1">Belongs to the disease resistance NB-LRR family.</text>
</comment>
<evidence type="ECO:0000313" key="9">
    <source>
        <dbReference type="Proteomes" id="UP000019116"/>
    </source>
</evidence>
<evidence type="ECO:0000256" key="2">
    <source>
        <dbReference type="ARBA" id="ARBA00022614"/>
    </source>
</evidence>
<reference evidence="8" key="1">
    <citation type="submission" date="2018-08" db="EMBL/GenBank/DDBJ databases">
        <authorList>
            <person name="Rossello M."/>
        </authorList>
    </citation>
    <scope>NUCLEOTIDE SEQUENCE [LARGE SCALE GENOMIC DNA]</scope>
    <source>
        <strain evidence="8">cv. Chinese Spring</strain>
    </source>
</reference>
<feature type="domain" description="Disease resistance N-terminal" evidence="7">
    <location>
        <begin position="9"/>
        <end position="98"/>
    </location>
</feature>
<dbReference type="SMR" id="A0A3B6BXF5"/>
<name>A0A3B6BXF5_WHEAT</name>
<dbReference type="Gene3D" id="3.40.50.300">
    <property type="entry name" value="P-loop containing nucleotide triphosphate hydrolases"/>
    <property type="match status" value="1"/>
</dbReference>
<keyword evidence="5" id="KW-0611">Plant defense</keyword>
<dbReference type="Gramene" id="TraesCS2B03G0081600.1">
    <property type="protein sequence ID" value="TraesCS2B03G0081600.1.CDS1"/>
    <property type="gene ID" value="TraesCS2B03G0081600"/>
</dbReference>
<dbReference type="SUPFAM" id="SSF52540">
    <property type="entry name" value="P-loop containing nucleoside triphosphate hydrolases"/>
    <property type="match status" value="1"/>
</dbReference>
<dbReference type="InterPro" id="IPR002182">
    <property type="entry name" value="NB-ARC"/>
</dbReference>
<dbReference type="InterPro" id="IPR027417">
    <property type="entry name" value="P-loop_NTPase"/>
</dbReference>
<proteinExistence type="inferred from homology"/>
<dbReference type="GO" id="GO:0006952">
    <property type="term" value="P:defense response"/>
    <property type="evidence" value="ECO:0007669"/>
    <property type="project" value="UniProtKB-KW"/>
</dbReference>
<dbReference type="AlphaFoldDB" id="A0A3B6BXF5"/>
<dbReference type="OrthoDB" id="1640440at2759"/>
<dbReference type="PANTHER" id="PTHR19338">
    <property type="entry name" value="TRANSLOCASE OF INNER MITOCHONDRIAL MEMBRANE 13 HOMOLOG"/>
    <property type="match status" value="1"/>
</dbReference>